<organism evidence="1 2">
    <name type="scientific">Cotesia congregata</name>
    <name type="common">Parasitoid wasp</name>
    <name type="synonym">Apanteles congregatus</name>
    <dbReference type="NCBI Taxonomy" id="51543"/>
    <lineage>
        <taxon>Eukaryota</taxon>
        <taxon>Metazoa</taxon>
        <taxon>Ecdysozoa</taxon>
        <taxon>Arthropoda</taxon>
        <taxon>Hexapoda</taxon>
        <taxon>Insecta</taxon>
        <taxon>Pterygota</taxon>
        <taxon>Neoptera</taxon>
        <taxon>Endopterygota</taxon>
        <taxon>Hymenoptera</taxon>
        <taxon>Apocrita</taxon>
        <taxon>Ichneumonoidea</taxon>
        <taxon>Braconidae</taxon>
        <taxon>Microgastrinae</taxon>
        <taxon>Cotesia</taxon>
    </lineage>
</organism>
<gene>
    <name evidence="1" type="ORF">HICCMSTLAB_LOCUS5742</name>
</gene>
<dbReference type="EMBL" id="CAJNRD030001119">
    <property type="protein sequence ID" value="CAG5090770.1"/>
    <property type="molecule type" value="Genomic_DNA"/>
</dbReference>
<keyword evidence="2" id="KW-1185">Reference proteome</keyword>
<protein>
    <submittedName>
        <fullName evidence="1">Similar to ZBED8: Protein ZBED8 (Bos taurus)</fullName>
    </submittedName>
</protein>
<accession>A0A8J2HE48</accession>
<dbReference type="OrthoDB" id="7691576at2759"/>
<dbReference type="Proteomes" id="UP000786811">
    <property type="component" value="Unassembled WGS sequence"/>
</dbReference>
<dbReference type="AlphaFoldDB" id="A0A8J2HE48"/>
<reference evidence="1" key="1">
    <citation type="submission" date="2021-04" db="EMBL/GenBank/DDBJ databases">
        <authorList>
            <person name="Chebbi M.A.C M."/>
        </authorList>
    </citation>
    <scope>NUCLEOTIDE SEQUENCE</scope>
</reference>
<proteinExistence type="predicted"/>
<comment type="caution">
    <text evidence="1">The sequence shown here is derived from an EMBL/GenBank/DDBJ whole genome shotgun (WGS) entry which is preliminary data.</text>
</comment>
<dbReference type="PANTHER" id="PTHR45749:SF21">
    <property type="entry name" value="DUF4371 DOMAIN-CONTAINING PROTEIN"/>
    <property type="match status" value="1"/>
</dbReference>
<evidence type="ECO:0000313" key="1">
    <source>
        <dbReference type="EMBL" id="CAG5090770.1"/>
    </source>
</evidence>
<dbReference type="InterPro" id="IPR012337">
    <property type="entry name" value="RNaseH-like_sf"/>
</dbReference>
<dbReference type="PANTHER" id="PTHR45749">
    <property type="match status" value="1"/>
</dbReference>
<sequence>MTNWAKYEKKFNDSWLKDPLFIKWLCKADNPNKAYCKLCKSELRAHRADLVRHRDSANHITNATATAAHPTIEFFQKTKCTALLTRVIEPSLFQQQIKDIGDGQFSLILDESTDVSCQKHLCICIRYFNIRKKRIVSQYLELIPVVETSANDLYEVLNKYFIKINLNLSNCFAIATDGGSNLCGVRHSLFTLMKEKNEKLILFKCICHSIHLVCSHASEELPSNIDYMLRETFNWFKRSALQRKKYLDIYNTINDGGDPLQLVQLSGTRWLARGQAVARI</sequence>
<evidence type="ECO:0000313" key="2">
    <source>
        <dbReference type="Proteomes" id="UP000786811"/>
    </source>
</evidence>
<name>A0A8J2HE48_COTCN</name>
<dbReference type="SUPFAM" id="SSF53098">
    <property type="entry name" value="Ribonuclease H-like"/>
    <property type="match status" value="1"/>
</dbReference>